<dbReference type="EMBL" id="MFLP01000014">
    <property type="protein sequence ID" value="OGG71137.1"/>
    <property type="molecule type" value="Genomic_DNA"/>
</dbReference>
<feature type="domain" description="Carrier" evidence="1">
    <location>
        <begin position="1"/>
        <end position="75"/>
    </location>
</feature>
<organism evidence="2 3">
    <name type="scientific">Candidatus Kaiserbacteria bacterium RIFCSPHIGHO2_12_FULL_53_13</name>
    <dbReference type="NCBI Taxonomy" id="1798502"/>
    <lineage>
        <taxon>Bacteria</taxon>
        <taxon>Candidatus Kaiseribacteriota</taxon>
    </lineage>
</organism>
<sequence>MNKTEERKLFQIIKEVLGVNVTEDLSMDTVPSWDSLRHIQLLAKIEQEFDIEIDFQDTLAMTSVKSIRNILSKYQSGK</sequence>
<protein>
    <recommendedName>
        <fullName evidence="1">Carrier domain-containing protein</fullName>
    </recommendedName>
</protein>
<evidence type="ECO:0000259" key="1">
    <source>
        <dbReference type="PROSITE" id="PS50075"/>
    </source>
</evidence>
<dbReference type="AlphaFoldDB" id="A0A1F6EBZ3"/>
<gene>
    <name evidence="2" type="ORF">A3F27_02225</name>
</gene>
<dbReference type="Proteomes" id="UP000176689">
    <property type="component" value="Unassembled WGS sequence"/>
</dbReference>
<dbReference type="Gene3D" id="1.10.1200.10">
    <property type="entry name" value="ACP-like"/>
    <property type="match status" value="1"/>
</dbReference>
<comment type="caution">
    <text evidence="2">The sequence shown here is derived from an EMBL/GenBank/DDBJ whole genome shotgun (WGS) entry which is preliminary data.</text>
</comment>
<dbReference type="SUPFAM" id="SSF47336">
    <property type="entry name" value="ACP-like"/>
    <property type="match status" value="1"/>
</dbReference>
<dbReference type="PROSITE" id="PS50075">
    <property type="entry name" value="CARRIER"/>
    <property type="match status" value="1"/>
</dbReference>
<dbReference type="Pfam" id="PF00550">
    <property type="entry name" value="PP-binding"/>
    <property type="match status" value="1"/>
</dbReference>
<name>A0A1F6EBZ3_9BACT</name>
<accession>A0A1F6EBZ3</accession>
<evidence type="ECO:0000313" key="3">
    <source>
        <dbReference type="Proteomes" id="UP000176689"/>
    </source>
</evidence>
<reference evidence="2 3" key="1">
    <citation type="journal article" date="2016" name="Nat. Commun.">
        <title>Thousands of microbial genomes shed light on interconnected biogeochemical processes in an aquifer system.</title>
        <authorList>
            <person name="Anantharaman K."/>
            <person name="Brown C.T."/>
            <person name="Hug L.A."/>
            <person name="Sharon I."/>
            <person name="Castelle C.J."/>
            <person name="Probst A.J."/>
            <person name="Thomas B.C."/>
            <person name="Singh A."/>
            <person name="Wilkins M.J."/>
            <person name="Karaoz U."/>
            <person name="Brodie E.L."/>
            <person name="Williams K.H."/>
            <person name="Hubbard S.S."/>
            <person name="Banfield J.F."/>
        </authorList>
    </citation>
    <scope>NUCLEOTIDE SEQUENCE [LARGE SCALE GENOMIC DNA]</scope>
</reference>
<dbReference type="InterPro" id="IPR036736">
    <property type="entry name" value="ACP-like_sf"/>
</dbReference>
<proteinExistence type="predicted"/>
<evidence type="ECO:0000313" key="2">
    <source>
        <dbReference type="EMBL" id="OGG71137.1"/>
    </source>
</evidence>
<dbReference type="InterPro" id="IPR009081">
    <property type="entry name" value="PP-bd_ACP"/>
</dbReference>